<dbReference type="InterPro" id="IPR005149">
    <property type="entry name" value="Tscrpt_reg_PadR_N"/>
</dbReference>
<proteinExistence type="predicted"/>
<dbReference type="SUPFAM" id="SSF46785">
    <property type="entry name" value="Winged helix' DNA-binding domain"/>
    <property type="match status" value="1"/>
</dbReference>
<evidence type="ECO:0000259" key="1">
    <source>
        <dbReference type="Pfam" id="PF03551"/>
    </source>
</evidence>
<accession>A0A7W2HW94</accession>
<dbReference type="Proteomes" id="UP000587608">
    <property type="component" value="Unassembled WGS sequence"/>
</dbReference>
<dbReference type="PANTHER" id="PTHR33169">
    <property type="entry name" value="PADR-FAMILY TRANSCRIPTIONAL REGULATOR"/>
    <property type="match status" value="1"/>
</dbReference>
<reference evidence="2 3" key="1">
    <citation type="submission" date="2020-07" db="EMBL/GenBank/DDBJ databases">
        <title>Differential regulation of undecylprodigiosin biosynthesis in the yeast-scavenging Streptomyces strain MBK6.</title>
        <authorList>
            <person name="Baral B."/>
            <person name="Siitonen V."/>
            <person name="Laughlin M."/>
            <person name="Yamada K."/>
            <person name="Ilomaeki M."/>
            <person name="Metsae-Ketelae M."/>
            <person name="Niemi J."/>
        </authorList>
    </citation>
    <scope>NUCLEOTIDE SEQUENCE [LARGE SCALE GENOMIC DNA]</scope>
    <source>
        <strain evidence="2 3">MBK6</strain>
    </source>
</reference>
<dbReference type="Pfam" id="PF03551">
    <property type="entry name" value="PadR"/>
    <property type="match status" value="1"/>
</dbReference>
<dbReference type="InterPro" id="IPR036390">
    <property type="entry name" value="WH_DNA-bd_sf"/>
</dbReference>
<dbReference type="AlphaFoldDB" id="A0A7W2HW94"/>
<evidence type="ECO:0000313" key="3">
    <source>
        <dbReference type="Proteomes" id="UP000587608"/>
    </source>
</evidence>
<dbReference type="EMBL" id="JACERG010000015">
    <property type="protein sequence ID" value="MBA5223989.1"/>
    <property type="molecule type" value="Genomic_DNA"/>
</dbReference>
<comment type="caution">
    <text evidence="2">The sequence shown here is derived from an EMBL/GenBank/DDBJ whole genome shotgun (WGS) entry which is preliminary data.</text>
</comment>
<dbReference type="Gene3D" id="1.10.10.10">
    <property type="entry name" value="Winged helix-like DNA-binding domain superfamily/Winged helix DNA-binding domain"/>
    <property type="match status" value="1"/>
</dbReference>
<organism evidence="2 3">
    <name type="scientific">Streptomyces griseoaurantiacus</name>
    <dbReference type="NCBI Taxonomy" id="68213"/>
    <lineage>
        <taxon>Bacteria</taxon>
        <taxon>Bacillati</taxon>
        <taxon>Actinomycetota</taxon>
        <taxon>Actinomycetes</taxon>
        <taxon>Kitasatosporales</taxon>
        <taxon>Streptomycetaceae</taxon>
        <taxon>Streptomyces</taxon>
        <taxon>Streptomyces aurantiacus group</taxon>
    </lineage>
</organism>
<evidence type="ECO:0000313" key="2">
    <source>
        <dbReference type="EMBL" id="MBA5223989.1"/>
    </source>
</evidence>
<dbReference type="InterPro" id="IPR052509">
    <property type="entry name" value="Metal_resp_DNA-bind_regulator"/>
</dbReference>
<dbReference type="InterPro" id="IPR036388">
    <property type="entry name" value="WH-like_DNA-bd_sf"/>
</dbReference>
<dbReference type="PANTHER" id="PTHR33169:SF13">
    <property type="entry name" value="PADR-FAMILY TRANSCRIPTIONAL REGULATOR"/>
    <property type="match status" value="1"/>
</dbReference>
<sequence>MSERVLQEPTLLILTALADRPRHGYAVTQEVTALSAGRVVLRTGTLYGALDRLLKEGLIEVHREEVVDGRARKVYTLAPSGRERLVAEAERMAATAREATRRLRLAGPAATAANPAAR</sequence>
<name>A0A7W2HW94_9ACTN</name>
<gene>
    <name evidence="2" type="ORF">H1X69_21535</name>
</gene>
<feature type="domain" description="Transcription regulator PadR N-terminal" evidence="1">
    <location>
        <begin position="13"/>
        <end position="85"/>
    </location>
</feature>
<protein>
    <submittedName>
        <fullName evidence="2">Helix-turn-helix transcriptional regulator</fullName>
    </submittedName>
</protein>
<dbReference type="RefSeq" id="WP_191853720.1">
    <property type="nucleotide sequence ID" value="NZ_JACERG010000015.1"/>
</dbReference>